<protein>
    <submittedName>
        <fullName evidence="3">Uncharacterized protein</fullName>
    </submittedName>
</protein>
<feature type="compositionally biased region" description="Basic and acidic residues" evidence="1">
    <location>
        <begin position="292"/>
        <end position="330"/>
    </location>
</feature>
<feature type="compositionally biased region" description="Basic and acidic residues" evidence="1">
    <location>
        <begin position="274"/>
        <end position="284"/>
    </location>
</feature>
<name>A0A0B9A013_BRELN</name>
<evidence type="ECO:0000256" key="1">
    <source>
        <dbReference type="SAM" id="MobiDB-lite"/>
    </source>
</evidence>
<feature type="compositionally biased region" description="Low complexity" evidence="1">
    <location>
        <begin position="188"/>
        <end position="201"/>
    </location>
</feature>
<feature type="transmembrane region" description="Helical" evidence="2">
    <location>
        <begin position="472"/>
        <end position="493"/>
    </location>
</feature>
<comment type="caution">
    <text evidence="3">The sequence shown here is derived from an EMBL/GenBank/DDBJ whole genome shotgun (WGS) entry which is preliminary data.</text>
</comment>
<evidence type="ECO:0000313" key="4">
    <source>
        <dbReference type="Proteomes" id="UP000031488"/>
    </source>
</evidence>
<evidence type="ECO:0000313" key="3">
    <source>
        <dbReference type="EMBL" id="KHS51924.1"/>
    </source>
</evidence>
<dbReference type="AlphaFoldDB" id="A0A0B9A013"/>
<dbReference type="PATRIC" id="fig|1703.6.peg.2375"/>
<feature type="region of interest" description="Disordered" evidence="1">
    <location>
        <begin position="148"/>
        <end position="424"/>
    </location>
</feature>
<dbReference type="EMBL" id="JTJZ01000020">
    <property type="protein sequence ID" value="KHS51924.1"/>
    <property type="molecule type" value="Genomic_DNA"/>
</dbReference>
<keyword evidence="2" id="KW-1133">Transmembrane helix</keyword>
<dbReference type="RefSeq" id="WP_039210762.1">
    <property type="nucleotide sequence ID" value="NZ_JTJZ01000020.1"/>
</dbReference>
<feature type="region of interest" description="Disordered" evidence="1">
    <location>
        <begin position="1"/>
        <end position="117"/>
    </location>
</feature>
<proteinExistence type="predicted"/>
<reference evidence="3 4" key="1">
    <citation type="submission" date="2014-11" db="EMBL/GenBank/DDBJ databases">
        <title>Draft Genome Sequence of Brevibacterium linens AE038-8.</title>
        <authorList>
            <person name="Maizel D."/>
            <person name="Utturkar S.M."/>
            <person name="Brown S.D."/>
            <person name="Ferrero M."/>
            <person name="Rosen B.P."/>
        </authorList>
    </citation>
    <scope>NUCLEOTIDE SEQUENCE [LARGE SCALE GENOMIC DNA]</scope>
    <source>
        <strain evidence="3 4">AE038-8</strain>
    </source>
</reference>
<feature type="compositionally biased region" description="Basic and acidic residues" evidence="1">
    <location>
        <begin position="13"/>
        <end position="34"/>
    </location>
</feature>
<gene>
    <name evidence="3" type="ORF">AE0388_2474</name>
</gene>
<organism evidence="3 4">
    <name type="scientific">Brevibacterium linens</name>
    <dbReference type="NCBI Taxonomy" id="1703"/>
    <lineage>
        <taxon>Bacteria</taxon>
        <taxon>Bacillati</taxon>
        <taxon>Actinomycetota</taxon>
        <taxon>Actinomycetes</taxon>
        <taxon>Micrococcales</taxon>
        <taxon>Brevibacteriaceae</taxon>
        <taxon>Brevibacterium</taxon>
    </lineage>
</organism>
<evidence type="ECO:0000256" key="2">
    <source>
        <dbReference type="SAM" id="Phobius"/>
    </source>
</evidence>
<feature type="compositionally biased region" description="Low complexity" evidence="1">
    <location>
        <begin position="165"/>
        <end position="180"/>
    </location>
</feature>
<keyword evidence="2" id="KW-0472">Membrane</keyword>
<feature type="compositionally biased region" description="Basic and acidic residues" evidence="1">
    <location>
        <begin position="64"/>
        <end position="108"/>
    </location>
</feature>
<feature type="compositionally biased region" description="Basic and acidic residues" evidence="1">
    <location>
        <begin position="202"/>
        <end position="216"/>
    </location>
</feature>
<dbReference type="Proteomes" id="UP000031488">
    <property type="component" value="Unassembled WGS sequence"/>
</dbReference>
<dbReference type="OrthoDB" id="4808439at2"/>
<keyword evidence="4" id="KW-1185">Reference proteome</keyword>
<feature type="compositionally biased region" description="Polar residues" evidence="1">
    <location>
        <begin position="238"/>
        <end position="250"/>
    </location>
</feature>
<keyword evidence="2" id="KW-0812">Transmembrane</keyword>
<sequence>MAEEQFTSRRARREAERLAAEQAFEAREVPEQPKEAPNSRAGLLSPLPPKKPDAKPVAESSDDTTSRIDPEPSPRTSHERGALASDHPQESRPPVHAEDRLDPTRDPLPHFQTRAEKKRYLREHGLSLYGDLSTGALPVVADEKELAERQAAAEGRLTGPIPEVSESGSGSADSTSGSAKSESDAVEAKASAKTPDTSSSDSKPDAKTVGTEHESYDTAGFGGATEEVAARDFEAPVTPSSAPRPTTLDSESYDALSMPYSALDGDAPALGTEASEKQPAESGEKSAPAGRADAEKPAEPAEKEKPAVQADEDKQADSADDVKSSDKTGETDPADDAEPTSRSRRMPIVQPPSTSGVRVVTAASAQIPEVDETRKADASGSQTPDSGRVDETRSGGADEAAGEEGSDDAARALAANPETRPMDAVPEAWSLPNADYEEEETVNPPGSRIRASSVTGHDGQILMGEEPSKMPYIVLGVAAFFALALIVIALVMFM</sequence>
<accession>A0A0B9A013</accession>